<dbReference type="InterPro" id="IPR050445">
    <property type="entry name" value="Bact_polysacc_biosynth/exp"/>
</dbReference>
<dbReference type="SUPFAM" id="SSF52540">
    <property type="entry name" value="P-loop containing nucleoside triphosphate hydrolases"/>
    <property type="match status" value="1"/>
</dbReference>
<evidence type="ECO:0000256" key="3">
    <source>
        <dbReference type="SAM" id="MobiDB-lite"/>
    </source>
</evidence>
<dbReference type="Gene3D" id="3.40.50.300">
    <property type="entry name" value="P-loop containing nucleotide triphosphate hydrolases"/>
    <property type="match status" value="1"/>
</dbReference>
<evidence type="ECO:0000256" key="2">
    <source>
        <dbReference type="ARBA" id="ARBA00022840"/>
    </source>
</evidence>
<dbReference type="EMBL" id="CP076361">
    <property type="protein sequence ID" value="QWK89404.1"/>
    <property type="molecule type" value="Genomic_DNA"/>
</dbReference>
<keyword evidence="2" id="KW-0067">ATP-binding</keyword>
<keyword evidence="5" id="KW-1185">Reference proteome</keyword>
<dbReference type="CDD" id="cd05387">
    <property type="entry name" value="BY-kinase"/>
    <property type="match status" value="1"/>
</dbReference>
<protein>
    <submittedName>
        <fullName evidence="4">CpsD/CapB family tyrosine-protein kinase</fullName>
    </submittedName>
</protein>
<feature type="compositionally biased region" description="Polar residues" evidence="3">
    <location>
        <begin position="11"/>
        <end position="20"/>
    </location>
</feature>
<keyword evidence="4" id="KW-0808">Transferase</keyword>
<dbReference type="AlphaFoldDB" id="A0A975RZT3"/>
<evidence type="ECO:0000313" key="5">
    <source>
        <dbReference type="Proteomes" id="UP000679352"/>
    </source>
</evidence>
<reference evidence="4" key="1">
    <citation type="submission" date="2021-06" db="EMBL/GenBank/DDBJ databases">
        <title>Direct submission.</title>
        <authorList>
            <person name="Lee C.-S."/>
            <person name="Jin L."/>
        </authorList>
    </citation>
    <scope>NUCLEOTIDE SEQUENCE</scope>
    <source>
        <strain evidence="4">Con5</strain>
    </source>
</reference>
<dbReference type="InterPro" id="IPR027417">
    <property type="entry name" value="P-loop_NTPase"/>
</dbReference>
<dbReference type="PANTHER" id="PTHR32309:SF31">
    <property type="entry name" value="CAPSULAR EXOPOLYSACCHARIDE FAMILY"/>
    <property type="match status" value="1"/>
</dbReference>
<evidence type="ECO:0000313" key="4">
    <source>
        <dbReference type="EMBL" id="QWK89404.1"/>
    </source>
</evidence>
<gene>
    <name evidence="4" type="ORF">KM031_11120</name>
</gene>
<name>A0A975RZT3_9RHOB</name>
<dbReference type="Pfam" id="PF10609">
    <property type="entry name" value="ParA"/>
    <property type="match status" value="1"/>
</dbReference>
<keyword evidence="1" id="KW-0547">Nucleotide-binding</keyword>
<keyword evidence="4" id="KW-0418">Kinase</keyword>
<proteinExistence type="predicted"/>
<dbReference type="PANTHER" id="PTHR32309">
    <property type="entry name" value="TYROSINE-PROTEIN KINASE"/>
    <property type="match status" value="1"/>
</dbReference>
<dbReference type="GO" id="GO:0016301">
    <property type="term" value="F:kinase activity"/>
    <property type="evidence" value="ECO:0007669"/>
    <property type="project" value="UniProtKB-KW"/>
</dbReference>
<feature type="region of interest" description="Disordered" evidence="3">
    <location>
        <begin position="1"/>
        <end position="40"/>
    </location>
</feature>
<dbReference type="RefSeq" id="WP_215504832.1">
    <property type="nucleotide sequence ID" value="NZ_CP076361.1"/>
</dbReference>
<dbReference type="GO" id="GO:0005524">
    <property type="term" value="F:ATP binding"/>
    <property type="evidence" value="ECO:0007669"/>
    <property type="project" value="UniProtKB-KW"/>
</dbReference>
<dbReference type="InterPro" id="IPR005702">
    <property type="entry name" value="Wzc-like_C"/>
</dbReference>
<dbReference type="InterPro" id="IPR033756">
    <property type="entry name" value="YlxH/NBP35"/>
</dbReference>
<dbReference type="KEGG" id="gfu:KM031_11120"/>
<organism evidence="4 5">
    <name type="scientific">Gemmobacter fulvus</name>
    <dbReference type="NCBI Taxonomy" id="2840474"/>
    <lineage>
        <taxon>Bacteria</taxon>
        <taxon>Pseudomonadati</taxon>
        <taxon>Pseudomonadota</taxon>
        <taxon>Alphaproteobacteria</taxon>
        <taxon>Rhodobacterales</taxon>
        <taxon>Paracoccaceae</taxon>
        <taxon>Gemmobacter</taxon>
    </lineage>
</organism>
<dbReference type="Proteomes" id="UP000679352">
    <property type="component" value="Chromosome"/>
</dbReference>
<sequence>MSSEDDFSGRLGQTPSTRPTGISLFRPRGTGIVPQPPEPPVLEVYTPPALPQQTPDRMWESLGFASLDREKLAGNGLFADAAQNPATAAFDILRTRLLQAMAERGWKRIAITSPTHGCGKSLVAANLALSLARLPSCRTVLMDLELRQPDLATLFGQSVGPLRDMLTGAQPLEAHLRRVGRNLALALNGAPVRAAAETLLDPRTEDTLGAIINQLDPDVMVIDMPPALGNDDVISMLPRLDAVLLVADGTRTTAEDIRACERLFEGRVPLMGVVLNRAKDSTARRYRYGKK</sequence>
<accession>A0A975RZT3</accession>
<evidence type="ECO:0000256" key="1">
    <source>
        <dbReference type="ARBA" id="ARBA00022741"/>
    </source>
</evidence>